<evidence type="ECO:0000256" key="1">
    <source>
        <dbReference type="SAM" id="MobiDB-lite"/>
    </source>
</evidence>
<organism evidence="2 3">
    <name type="scientific">Burkholderia diffusa</name>
    <dbReference type="NCBI Taxonomy" id="488732"/>
    <lineage>
        <taxon>Bacteria</taxon>
        <taxon>Pseudomonadati</taxon>
        <taxon>Pseudomonadota</taxon>
        <taxon>Betaproteobacteria</taxon>
        <taxon>Burkholderiales</taxon>
        <taxon>Burkholderiaceae</taxon>
        <taxon>Burkholderia</taxon>
        <taxon>Burkholderia cepacia complex</taxon>
    </lineage>
</organism>
<dbReference type="Proteomes" id="UP000494125">
    <property type="component" value="Unassembled WGS sequence"/>
</dbReference>
<accession>A0A6P2NY57</accession>
<protein>
    <submittedName>
        <fullName evidence="2">Uncharacterized protein</fullName>
    </submittedName>
</protein>
<dbReference type="EMBL" id="CABVPN010000026">
    <property type="protein sequence ID" value="VWB99842.1"/>
    <property type="molecule type" value="Genomic_DNA"/>
</dbReference>
<dbReference type="AlphaFoldDB" id="A0A6P2NY57"/>
<proteinExistence type="predicted"/>
<evidence type="ECO:0000313" key="3">
    <source>
        <dbReference type="Proteomes" id="UP000494125"/>
    </source>
</evidence>
<keyword evidence="3" id="KW-1185">Reference proteome</keyword>
<evidence type="ECO:0000313" key="2">
    <source>
        <dbReference type="EMBL" id="VWB99842.1"/>
    </source>
</evidence>
<sequence>MRPSRPSDLAARFELPRNAFDRWHRGPRSRARHESRNDTGRCSCSCSAPSDRRFDPPLHAQACSA</sequence>
<feature type="region of interest" description="Disordered" evidence="1">
    <location>
        <begin position="24"/>
        <end position="65"/>
    </location>
</feature>
<name>A0A6P2NY57_9BURK</name>
<reference evidence="2 3" key="1">
    <citation type="submission" date="2019-09" db="EMBL/GenBank/DDBJ databases">
        <authorList>
            <person name="Depoorter E."/>
        </authorList>
    </citation>
    <scope>NUCLEOTIDE SEQUENCE [LARGE SCALE GENOMIC DNA]</scope>
    <source>
        <strain evidence="2">LMG 24065</strain>
    </source>
</reference>
<gene>
    <name evidence="2" type="ORF">BDI24065_04813</name>
</gene>